<feature type="domain" description="Major facilitator superfamily (MFS) profile" evidence="13">
    <location>
        <begin position="30"/>
        <end position="458"/>
    </location>
</feature>
<evidence type="ECO:0000256" key="4">
    <source>
        <dbReference type="ARBA" id="ARBA00022692"/>
    </source>
</evidence>
<organism evidence="14 15">
    <name type="scientific">Eumeta variegata</name>
    <name type="common">Bagworm moth</name>
    <name type="synonym">Eumeta japonica</name>
    <dbReference type="NCBI Taxonomy" id="151549"/>
    <lineage>
        <taxon>Eukaryota</taxon>
        <taxon>Metazoa</taxon>
        <taxon>Ecdysozoa</taxon>
        <taxon>Arthropoda</taxon>
        <taxon>Hexapoda</taxon>
        <taxon>Insecta</taxon>
        <taxon>Pterygota</taxon>
        <taxon>Neoptera</taxon>
        <taxon>Endopterygota</taxon>
        <taxon>Lepidoptera</taxon>
        <taxon>Glossata</taxon>
        <taxon>Ditrysia</taxon>
        <taxon>Tineoidea</taxon>
        <taxon>Psychidae</taxon>
        <taxon>Oiketicinae</taxon>
        <taxon>Eumeta</taxon>
    </lineage>
</organism>
<feature type="transmembrane region" description="Helical" evidence="12">
    <location>
        <begin position="434"/>
        <end position="453"/>
    </location>
</feature>
<gene>
    <name evidence="14" type="primary">Picot</name>
    <name evidence="14" type="ORF">EVAR_99225_1</name>
</gene>
<dbReference type="AlphaFoldDB" id="A0A4C1YMQ5"/>
<dbReference type="GO" id="GO:0015293">
    <property type="term" value="F:symporter activity"/>
    <property type="evidence" value="ECO:0007669"/>
    <property type="project" value="UniProtKB-KW"/>
</dbReference>
<keyword evidence="3" id="KW-0813">Transport</keyword>
<keyword evidence="6 12" id="KW-1133">Transmembrane helix</keyword>
<feature type="transmembrane region" description="Helical" evidence="12">
    <location>
        <begin position="303"/>
        <end position="327"/>
    </location>
</feature>
<dbReference type="InterPro" id="IPR050382">
    <property type="entry name" value="MFS_Na/Anion_cotransporter"/>
</dbReference>
<dbReference type="PANTHER" id="PTHR11662:SF280">
    <property type="entry name" value="FI21844P1-RELATED"/>
    <property type="match status" value="1"/>
</dbReference>
<dbReference type="FunFam" id="1.20.1250.20:FF:000144">
    <property type="entry name" value="Picot, isoform B"/>
    <property type="match status" value="1"/>
</dbReference>
<dbReference type="Proteomes" id="UP000299102">
    <property type="component" value="Unassembled WGS sequence"/>
</dbReference>
<dbReference type="GO" id="GO:0006814">
    <property type="term" value="P:sodium ion transport"/>
    <property type="evidence" value="ECO:0007669"/>
    <property type="project" value="UniProtKB-KW"/>
</dbReference>
<feature type="transmembrane region" description="Helical" evidence="12">
    <location>
        <begin position="398"/>
        <end position="422"/>
    </location>
</feature>
<evidence type="ECO:0000256" key="5">
    <source>
        <dbReference type="ARBA" id="ARBA00022847"/>
    </source>
</evidence>
<dbReference type="Pfam" id="PF07690">
    <property type="entry name" value="MFS_1"/>
    <property type="match status" value="1"/>
</dbReference>
<proteinExistence type="inferred from homology"/>
<dbReference type="GO" id="GO:0006820">
    <property type="term" value="P:monoatomic anion transport"/>
    <property type="evidence" value="ECO:0007669"/>
    <property type="project" value="TreeGrafter"/>
</dbReference>
<accession>A0A4C1YMQ5</accession>
<dbReference type="STRING" id="151549.A0A4C1YMQ5"/>
<comment type="similarity">
    <text evidence="2">Belongs to the major facilitator superfamily. Sodium/anion cotransporter family.</text>
</comment>
<keyword evidence="8 12" id="KW-0472">Membrane</keyword>
<feature type="transmembrane region" description="Helical" evidence="12">
    <location>
        <begin position="364"/>
        <end position="386"/>
    </location>
</feature>
<feature type="transmembrane region" description="Helical" evidence="12">
    <location>
        <begin position="37"/>
        <end position="59"/>
    </location>
</feature>
<keyword evidence="4 12" id="KW-0812">Transmembrane</keyword>
<keyword evidence="9" id="KW-0739">Sodium transport</keyword>
<evidence type="ECO:0000256" key="11">
    <source>
        <dbReference type="ARBA" id="ARBA00068450"/>
    </source>
</evidence>
<evidence type="ECO:0000256" key="2">
    <source>
        <dbReference type="ARBA" id="ARBA00008586"/>
    </source>
</evidence>
<dbReference type="InterPro" id="IPR011701">
    <property type="entry name" value="MFS"/>
</dbReference>
<dbReference type="PANTHER" id="PTHR11662">
    <property type="entry name" value="SOLUTE CARRIER FAMILY 17"/>
    <property type="match status" value="1"/>
</dbReference>
<evidence type="ECO:0000313" key="15">
    <source>
        <dbReference type="Proteomes" id="UP000299102"/>
    </source>
</evidence>
<evidence type="ECO:0000256" key="7">
    <source>
        <dbReference type="ARBA" id="ARBA00023053"/>
    </source>
</evidence>
<feature type="transmembrane region" description="Helical" evidence="12">
    <location>
        <begin position="79"/>
        <end position="100"/>
    </location>
</feature>
<dbReference type="PROSITE" id="PS50850">
    <property type="entry name" value="MFS"/>
    <property type="match status" value="1"/>
</dbReference>
<comment type="function">
    <text evidence="10">May be an inorganic phosphate cotransporter.</text>
</comment>
<feature type="transmembrane region" description="Helical" evidence="12">
    <location>
        <begin position="107"/>
        <end position="126"/>
    </location>
</feature>
<evidence type="ECO:0000256" key="10">
    <source>
        <dbReference type="ARBA" id="ARBA00054632"/>
    </source>
</evidence>
<protein>
    <recommendedName>
        <fullName evidence="11">Putative inorganic phosphate cotransporter</fullName>
    </recommendedName>
</protein>
<dbReference type="OrthoDB" id="2985014at2759"/>
<feature type="transmembrane region" description="Helical" evidence="12">
    <location>
        <begin position="339"/>
        <end position="358"/>
    </location>
</feature>
<sequence length="516" mass="56533">MANEDIKSSTVKIPKDYIPADGGHAARFKIRYLQTMMMFLCSGVLYVVRSSMGVAILAMTTPRNNTEIEVYQWSENVRGMVLSSFFWGYTLLQIPAGVLAKRFGGHPLLFGSLLLNGLLSLAVPTLAKYGGWMAICAVRAAMGLSQACFMPGCHTLLGKWSPPEERTRMSSVAYAGIPIGTILAMPLCGILSNTALGWKLIFYCMGVLTIVTGLLWGVFAASSPAEHRFMSYHERVYIEKSLQSGDESPSMSIPWRQILTSRPLFATACAHIGYNWCLMIFLVETPTYVKTVLGIDLANSSTLAALPFMAQWLLTIVFGFACEYMYNNNICSLTTSRKIFNSIGAVGVAGGLLMLSFLDSRQAALALVVLTATGGIIAASTGGYQMNHIDLSPNFGGVMYGLTNCAANMFGTGVPILTSFVLGDQSSDISRWRIVFFTSASLILLSNVIFVTLGSAECQKWNSLPPSYDAYNFDVLEKDEPKKETLYKFKTEMITSENDQDLQQKHELKEGVIHVD</sequence>
<dbReference type="GO" id="GO:0016020">
    <property type="term" value="C:membrane"/>
    <property type="evidence" value="ECO:0007669"/>
    <property type="project" value="UniProtKB-SubCell"/>
</dbReference>
<feature type="transmembrane region" description="Helical" evidence="12">
    <location>
        <begin position="172"/>
        <end position="194"/>
    </location>
</feature>
<evidence type="ECO:0000256" key="1">
    <source>
        <dbReference type="ARBA" id="ARBA00004141"/>
    </source>
</evidence>
<comment type="subcellular location">
    <subcellularLocation>
        <location evidence="1">Membrane</location>
        <topology evidence="1">Multi-pass membrane protein</topology>
    </subcellularLocation>
</comment>
<dbReference type="Gene3D" id="1.20.1250.20">
    <property type="entry name" value="MFS general substrate transporter like domains"/>
    <property type="match status" value="2"/>
</dbReference>
<keyword evidence="5" id="KW-0769">Symport</keyword>
<evidence type="ECO:0000256" key="6">
    <source>
        <dbReference type="ARBA" id="ARBA00022989"/>
    </source>
</evidence>
<keyword evidence="7" id="KW-0915">Sodium</keyword>
<evidence type="ECO:0000313" key="14">
    <source>
        <dbReference type="EMBL" id="GBP75625.1"/>
    </source>
</evidence>
<evidence type="ECO:0000256" key="12">
    <source>
        <dbReference type="SAM" id="Phobius"/>
    </source>
</evidence>
<dbReference type="FunFam" id="1.20.1250.20:FF:000003">
    <property type="entry name" value="Solute carrier family 17 member 3"/>
    <property type="match status" value="1"/>
</dbReference>
<evidence type="ECO:0000256" key="9">
    <source>
        <dbReference type="ARBA" id="ARBA00023201"/>
    </source>
</evidence>
<dbReference type="EMBL" id="BGZK01001255">
    <property type="protein sequence ID" value="GBP75625.1"/>
    <property type="molecule type" value="Genomic_DNA"/>
</dbReference>
<keyword evidence="15" id="KW-1185">Reference proteome</keyword>
<evidence type="ECO:0000256" key="8">
    <source>
        <dbReference type="ARBA" id="ARBA00023136"/>
    </source>
</evidence>
<evidence type="ECO:0000256" key="3">
    <source>
        <dbReference type="ARBA" id="ARBA00022448"/>
    </source>
</evidence>
<evidence type="ECO:0000259" key="13">
    <source>
        <dbReference type="PROSITE" id="PS50850"/>
    </source>
</evidence>
<reference evidence="14 15" key="1">
    <citation type="journal article" date="2019" name="Commun. Biol.">
        <title>The bagworm genome reveals a unique fibroin gene that provides high tensile strength.</title>
        <authorList>
            <person name="Kono N."/>
            <person name="Nakamura H."/>
            <person name="Ohtoshi R."/>
            <person name="Tomita M."/>
            <person name="Numata K."/>
            <person name="Arakawa K."/>
        </authorList>
    </citation>
    <scope>NUCLEOTIDE SEQUENCE [LARGE SCALE GENOMIC DNA]</scope>
</reference>
<dbReference type="SUPFAM" id="SSF103473">
    <property type="entry name" value="MFS general substrate transporter"/>
    <property type="match status" value="1"/>
</dbReference>
<feature type="transmembrane region" description="Helical" evidence="12">
    <location>
        <begin position="200"/>
        <end position="221"/>
    </location>
</feature>
<dbReference type="InterPro" id="IPR020846">
    <property type="entry name" value="MFS_dom"/>
</dbReference>
<name>A0A4C1YMQ5_EUMVA</name>
<keyword evidence="9" id="KW-0406">Ion transport</keyword>
<comment type="caution">
    <text evidence="14">The sequence shown here is derived from an EMBL/GenBank/DDBJ whole genome shotgun (WGS) entry which is preliminary data.</text>
</comment>
<dbReference type="InterPro" id="IPR036259">
    <property type="entry name" value="MFS_trans_sf"/>
</dbReference>